<sequence length="72" mass="8080">MAHSLYQKQLTAVRHFLAVVKCGCGIENVEMHILTVLPSAKYSILSFLNMSLSSTLISSKAEPPLQNWKLYQ</sequence>
<reference evidence="2" key="3">
    <citation type="submission" date="2015-04" db="UniProtKB">
        <authorList>
            <consortium name="EnsemblPlants"/>
        </authorList>
    </citation>
    <scope>IDENTIFICATION</scope>
    <source>
        <strain evidence="2">cv. Jemalong A17</strain>
    </source>
</reference>
<keyword evidence="3" id="KW-1185">Reference proteome</keyword>
<dbReference type="Proteomes" id="UP000002051">
    <property type="component" value="Chromosome 2"/>
</dbReference>
<name>A0A072VBQ3_MEDTR</name>
<reference evidence="1 3" key="1">
    <citation type="journal article" date="2011" name="Nature">
        <title>The Medicago genome provides insight into the evolution of rhizobial symbioses.</title>
        <authorList>
            <person name="Young N.D."/>
            <person name="Debelle F."/>
            <person name="Oldroyd G.E."/>
            <person name="Geurts R."/>
            <person name="Cannon S.B."/>
            <person name="Udvardi M.K."/>
            <person name="Benedito V.A."/>
            <person name="Mayer K.F."/>
            <person name="Gouzy J."/>
            <person name="Schoof H."/>
            <person name="Van de Peer Y."/>
            <person name="Proost S."/>
            <person name="Cook D.R."/>
            <person name="Meyers B.C."/>
            <person name="Spannagl M."/>
            <person name="Cheung F."/>
            <person name="De Mita S."/>
            <person name="Krishnakumar V."/>
            <person name="Gundlach H."/>
            <person name="Zhou S."/>
            <person name="Mudge J."/>
            <person name="Bharti A.K."/>
            <person name="Murray J.D."/>
            <person name="Naoumkina M.A."/>
            <person name="Rosen B."/>
            <person name="Silverstein K.A."/>
            <person name="Tang H."/>
            <person name="Rombauts S."/>
            <person name="Zhao P.X."/>
            <person name="Zhou P."/>
            <person name="Barbe V."/>
            <person name="Bardou P."/>
            <person name="Bechner M."/>
            <person name="Bellec A."/>
            <person name="Berger A."/>
            <person name="Berges H."/>
            <person name="Bidwell S."/>
            <person name="Bisseling T."/>
            <person name="Choisne N."/>
            <person name="Couloux A."/>
            <person name="Denny R."/>
            <person name="Deshpande S."/>
            <person name="Dai X."/>
            <person name="Doyle J.J."/>
            <person name="Dudez A.M."/>
            <person name="Farmer A.D."/>
            <person name="Fouteau S."/>
            <person name="Franken C."/>
            <person name="Gibelin C."/>
            <person name="Gish J."/>
            <person name="Goldstein S."/>
            <person name="Gonzalez A.J."/>
            <person name="Green P.J."/>
            <person name="Hallab A."/>
            <person name="Hartog M."/>
            <person name="Hua A."/>
            <person name="Humphray S.J."/>
            <person name="Jeong D.H."/>
            <person name="Jing Y."/>
            <person name="Jocker A."/>
            <person name="Kenton S.M."/>
            <person name="Kim D.J."/>
            <person name="Klee K."/>
            <person name="Lai H."/>
            <person name="Lang C."/>
            <person name="Lin S."/>
            <person name="Macmil S.L."/>
            <person name="Magdelenat G."/>
            <person name="Matthews L."/>
            <person name="McCorrison J."/>
            <person name="Monaghan E.L."/>
            <person name="Mun J.H."/>
            <person name="Najar F.Z."/>
            <person name="Nicholson C."/>
            <person name="Noirot C."/>
            <person name="O'Bleness M."/>
            <person name="Paule C.R."/>
            <person name="Poulain J."/>
            <person name="Prion F."/>
            <person name="Qin B."/>
            <person name="Qu C."/>
            <person name="Retzel E.F."/>
            <person name="Riddle C."/>
            <person name="Sallet E."/>
            <person name="Samain S."/>
            <person name="Samson N."/>
            <person name="Sanders I."/>
            <person name="Saurat O."/>
            <person name="Scarpelli C."/>
            <person name="Schiex T."/>
            <person name="Segurens B."/>
            <person name="Severin A.J."/>
            <person name="Sherrier D.J."/>
            <person name="Shi R."/>
            <person name="Sims S."/>
            <person name="Singer S.R."/>
            <person name="Sinharoy S."/>
            <person name="Sterck L."/>
            <person name="Viollet A."/>
            <person name="Wang B.B."/>
            <person name="Wang K."/>
            <person name="Wang M."/>
            <person name="Wang X."/>
            <person name="Warfsmann J."/>
            <person name="Weissenbach J."/>
            <person name="White D.D."/>
            <person name="White J.D."/>
            <person name="Wiley G.B."/>
            <person name="Wincker P."/>
            <person name="Xing Y."/>
            <person name="Yang L."/>
            <person name="Yao Z."/>
            <person name="Ying F."/>
            <person name="Zhai J."/>
            <person name="Zhou L."/>
            <person name="Zuber A."/>
            <person name="Denarie J."/>
            <person name="Dixon R.A."/>
            <person name="May G.D."/>
            <person name="Schwartz D.C."/>
            <person name="Rogers J."/>
            <person name="Quetier F."/>
            <person name="Town C.D."/>
            <person name="Roe B.A."/>
        </authorList>
    </citation>
    <scope>NUCLEOTIDE SEQUENCE [LARGE SCALE GENOMIC DNA]</scope>
    <source>
        <strain evidence="1">A17</strain>
        <strain evidence="2 3">cv. Jemalong A17</strain>
    </source>
</reference>
<dbReference type="EnsemblPlants" id="KEH39041">
    <property type="protein sequence ID" value="KEH39041"/>
    <property type="gene ID" value="MTR_2g089825"/>
</dbReference>
<organism evidence="1 3">
    <name type="scientific">Medicago truncatula</name>
    <name type="common">Barrel medic</name>
    <name type="synonym">Medicago tribuloides</name>
    <dbReference type="NCBI Taxonomy" id="3880"/>
    <lineage>
        <taxon>Eukaryota</taxon>
        <taxon>Viridiplantae</taxon>
        <taxon>Streptophyta</taxon>
        <taxon>Embryophyta</taxon>
        <taxon>Tracheophyta</taxon>
        <taxon>Spermatophyta</taxon>
        <taxon>Magnoliopsida</taxon>
        <taxon>eudicotyledons</taxon>
        <taxon>Gunneridae</taxon>
        <taxon>Pentapetalae</taxon>
        <taxon>rosids</taxon>
        <taxon>fabids</taxon>
        <taxon>Fabales</taxon>
        <taxon>Fabaceae</taxon>
        <taxon>Papilionoideae</taxon>
        <taxon>50 kb inversion clade</taxon>
        <taxon>NPAAA clade</taxon>
        <taxon>Hologalegina</taxon>
        <taxon>IRL clade</taxon>
        <taxon>Trifolieae</taxon>
        <taxon>Medicago</taxon>
    </lineage>
</organism>
<protein>
    <submittedName>
        <fullName evidence="1 2">Uncharacterized protein</fullName>
    </submittedName>
</protein>
<proteinExistence type="predicted"/>
<dbReference type="AlphaFoldDB" id="A0A072VBQ3"/>
<dbReference type="HOGENOM" id="CLU_2725956_0_0_1"/>
<evidence type="ECO:0000313" key="2">
    <source>
        <dbReference type="EnsemblPlants" id="KEH39041"/>
    </source>
</evidence>
<gene>
    <name evidence="1" type="ordered locus">MTR_2g089825</name>
</gene>
<dbReference type="EMBL" id="CM001218">
    <property type="protein sequence ID" value="KEH39041.1"/>
    <property type="molecule type" value="Genomic_DNA"/>
</dbReference>
<accession>A0A072VBQ3</accession>
<reference evidence="1 3" key="2">
    <citation type="journal article" date="2014" name="BMC Genomics">
        <title>An improved genome release (version Mt4.0) for the model legume Medicago truncatula.</title>
        <authorList>
            <person name="Tang H."/>
            <person name="Krishnakumar V."/>
            <person name="Bidwell S."/>
            <person name="Rosen B."/>
            <person name="Chan A."/>
            <person name="Zhou S."/>
            <person name="Gentzbittel L."/>
            <person name="Childs K.L."/>
            <person name="Yandell M."/>
            <person name="Gundlach H."/>
            <person name="Mayer K.F."/>
            <person name="Schwartz D.C."/>
            <person name="Town C.D."/>
        </authorList>
    </citation>
    <scope>GENOME REANNOTATION</scope>
    <source>
        <strain evidence="1">A17</strain>
        <strain evidence="2 3">cv. Jemalong A17</strain>
    </source>
</reference>
<evidence type="ECO:0000313" key="3">
    <source>
        <dbReference type="Proteomes" id="UP000002051"/>
    </source>
</evidence>
<evidence type="ECO:0000313" key="1">
    <source>
        <dbReference type="EMBL" id="KEH39041.1"/>
    </source>
</evidence>